<keyword evidence="4 7" id="KW-0812">Transmembrane</keyword>
<dbReference type="RefSeq" id="WP_264851425.1">
    <property type="nucleotide sequence ID" value="NZ_BRXR01000001.1"/>
</dbReference>
<evidence type="ECO:0000259" key="8">
    <source>
        <dbReference type="Pfam" id="PF00892"/>
    </source>
</evidence>
<dbReference type="InterPro" id="IPR037185">
    <property type="entry name" value="EmrE-like"/>
</dbReference>
<evidence type="ECO:0000313" key="10">
    <source>
        <dbReference type="Proteomes" id="UP001208567"/>
    </source>
</evidence>
<protein>
    <submittedName>
        <fullName evidence="9">Membrane protein</fullName>
    </submittedName>
</protein>
<dbReference type="SUPFAM" id="SSF103481">
    <property type="entry name" value="Multidrug resistance efflux transporter EmrE"/>
    <property type="match status" value="2"/>
</dbReference>
<evidence type="ECO:0000256" key="3">
    <source>
        <dbReference type="ARBA" id="ARBA00022475"/>
    </source>
</evidence>
<evidence type="ECO:0000256" key="5">
    <source>
        <dbReference type="ARBA" id="ARBA00022989"/>
    </source>
</evidence>
<dbReference type="Gene3D" id="1.10.3730.20">
    <property type="match status" value="1"/>
</dbReference>
<gene>
    <name evidence="9" type="ORF">bsdE14_35260</name>
</gene>
<feature type="transmembrane region" description="Helical" evidence="7">
    <location>
        <begin position="153"/>
        <end position="172"/>
    </location>
</feature>
<name>A0ABQ5NAA3_9CLOT</name>
<accession>A0ABQ5NAA3</accession>
<feature type="transmembrane region" description="Helical" evidence="7">
    <location>
        <begin position="7"/>
        <end position="25"/>
    </location>
</feature>
<keyword evidence="10" id="KW-1185">Reference proteome</keyword>
<dbReference type="Pfam" id="PF00892">
    <property type="entry name" value="EamA"/>
    <property type="match status" value="2"/>
</dbReference>
<feature type="transmembrane region" description="Helical" evidence="7">
    <location>
        <begin position="67"/>
        <end position="84"/>
    </location>
</feature>
<comment type="caution">
    <text evidence="9">The sequence shown here is derived from an EMBL/GenBank/DDBJ whole genome shotgun (WGS) entry which is preliminary data.</text>
</comment>
<feature type="transmembrane region" description="Helical" evidence="7">
    <location>
        <begin position="122"/>
        <end position="141"/>
    </location>
</feature>
<feature type="domain" description="EamA" evidence="8">
    <location>
        <begin position="153"/>
        <end position="285"/>
    </location>
</feature>
<dbReference type="PANTHER" id="PTHR32322">
    <property type="entry name" value="INNER MEMBRANE TRANSPORTER"/>
    <property type="match status" value="1"/>
</dbReference>
<reference evidence="9 10" key="1">
    <citation type="journal article" date="2024" name="Int. J. Syst. Evol. Microbiol.">
        <title>Clostridium omnivorum sp. nov., isolated from anoxic soil under the treatment of reductive soil disinfestation.</title>
        <authorList>
            <person name="Ueki A."/>
            <person name="Tonouchi A."/>
            <person name="Kaku N."/>
            <person name="Honma S."/>
            <person name="Ueki K."/>
        </authorList>
    </citation>
    <scope>NUCLEOTIDE SEQUENCE [LARGE SCALE GENOMIC DNA]</scope>
    <source>
        <strain evidence="9 10">E14</strain>
    </source>
</reference>
<comment type="similarity">
    <text evidence="2">Belongs to the EamA transporter family.</text>
</comment>
<dbReference type="EMBL" id="BRXR01000001">
    <property type="protein sequence ID" value="GLC32116.1"/>
    <property type="molecule type" value="Genomic_DNA"/>
</dbReference>
<proteinExistence type="inferred from homology"/>
<evidence type="ECO:0000256" key="1">
    <source>
        <dbReference type="ARBA" id="ARBA00004651"/>
    </source>
</evidence>
<organism evidence="9 10">
    <name type="scientific">Clostridium omnivorum</name>
    <dbReference type="NCBI Taxonomy" id="1604902"/>
    <lineage>
        <taxon>Bacteria</taxon>
        <taxon>Bacillati</taxon>
        <taxon>Bacillota</taxon>
        <taxon>Clostridia</taxon>
        <taxon>Eubacteriales</taxon>
        <taxon>Clostridiaceae</taxon>
        <taxon>Clostridium</taxon>
    </lineage>
</organism>
<feature type="transmembrane region" description="Helical" evidence="7">
    <location>
        <begin position="90"/>
        <end position="110"/>
    </location>
</feature>
<feature type="transmembrane region" description="Helical" evidence="7">
    <location>
        <begin position="184"/>
        <end position="202"/>
    </location>
</feature>
<feature type="transmembrane region" description="Helical" evidence="7">
    <location>
        <begin position="214"/>
        <end position="233"/>
    </location>
</feature>
<evidence type="ECO:0000313" key="9">
    <source>
        <dbReference type="EMBL" id="GLC32116.1"/>
    </source>
</evidence>
<feature type="transmembrane region" description="Helical" evidence="7">
    <location>
        <begin position="268"/>
        <end position="286"/>
    </location>
</feature>
<keyword evidence="5 7" id="KW-1133">Transmembrane helix</keyword>
<sequence length="299" mass="33135">MGEKKLAHILAVIIMLIWGVSYLSIKVVVAEINPVLTAFYRFLIASIILFIVMKIRYPEEKILKEDRLKMALGGLTGVALYFFFENYSVLFTSASNVAILLSSIPVFTLFAQKIVFKEKMTIPKVLGAALSFVGIVIIIVSKEKISLFSKGTIGDLMALAAALTWVVYNIITSKFKGTYKSITITTYQGIWGCVFLAPSLLFSKFTIPSTKASLNLIFLAIFCSCIAYAMYIYCLEHLGATVITTYINLQPIVSLISAKLLINEIISVWQVVGSAIIILGVFLVGFGERFNLKKFEDLV</sequence>
<evidence type="ECO:0000256" key="4">
    <source>
        <dbReference type="ARBA" id="ARBA00022692"/>
    </source>
</evidence>
<keyword evidence="6 7" id="KW-0472">Membrane</keyword>
<dbReference type="Proteomes" id="UP001208567">
    <property type="component" value="Unassembled WGS sequence"/>
</dbReference>
<dbReference type="InterPro" id="IPR050638">
    <property type="entry name" value="AA-Vitamin_Transporters"/>
</dbReference>
<feature type="domain" description="EamA" evidence="8">
    <location>
        <begin position="7"/>
        <end position="139"/>
    </location>
</feature>
<evidence type="ECO:0000256" key="2">
    <source>
        <dbReference type="ARBA" id="ARBA00007362"/>
    </source>
</evidence>
<feature type="transmembrane region" description="Helical" evidence="7">
    <location>
        <begin position="37"/>
        <end position="55"/>
    </location>
</feature>
<dbReference type="InterPro" id="IPR000620">
    <property type="entry name" value="EamA_dom"/>
</dbReference>
<evidence type="ECO:0000256" key="7">
    <source>
        <dbReference type="SAM" id="Phobius"/>
    </source>
</evidence>
<evidence type="ECO:0000256" key="6">
    <source>
        <dbReference type="ARBA" id="ARBA00023136"/>
    </source>
</evidence>
<keyword evidence="3" id="KW-1003">Cell membrane</keyword>
<dbReference type="PANTHER" id="PTHR32322:SF18">
    <property type="entry name" value="S-ADENOSYLMETHIONINE_S-ADENOSYLHOMOCYSTEINE TRANSPORTER"/>
    <property type="match status" value="1"/>
</dbReference>
<comment type="subcellular location">
    <subcellularLocation>
        <location evidence="1">Cell membrane</location>
        <topology evidence="1">Multi-pass membrane protein</topology>
    </subcellularLocation>
</comment>